<reference evidence="2 3" key="1">
    <citation type="submission" date="2013-12" db="EMBL/GenBank/DDBJ databases">
        <title>Complete Genomes of Pseudomonas monteilii SB3078 and SB3101, two Benzene, Toluene and Ethylbenzene Degrading Bacteria used for Bioaugmentation.</title>
        <authorList>
            <person name="Dueholm M.S."/>
            <person name="Albertsen M."/>
            <person name="D'Imperio S."/>
            <person name="Tale V.P."/>
            <person name="Lewis D."/>
            <person name="Nilsen P.H."/>
            <person name="Nielsen J.L."/>
        </authorList>
    </citation>
    <scope>NUCLEOTIDE SEQUENCE [LARGE SCALE GENOMIC DNA]</scope>
    <source>
        <strain evidence="2 3">SB3101</strain>
    </source>
</reference>
<protein>
    <submittedName>
        <fullName evidence="2">Uncharacterized protein</fullName>
    </submittedName>
</protein>
<dbReference type="KEGG" id="pmot:X970_12055"/>
<evidence type="ECO:0000256" key="1">
    <source>
        <dbReference type="SAM" id="MobiDB-lite"/>
    </source>
</evidence>
<evidence type="ECO:0000313" key="2">
    <source>
        <dbReference type="EMBL" id="AHC91103.1"/>
    </source>
</evidence>
<proteinExistence type="predicted"/>
<feature type="region of interest" description="Disordered" evidence="1">
    <location>
        <begin position="55"/>
        <end position="79"/>
    </location>
</feature>
<dbReference type="AlphaFoldDB" id="V9V9N6"/>
<gene>
    <name evidence="2" type="ORF">X970_12055</name>
</gene>
<sequence>MLGEAEETYSACNFAHVGLAGLQCDQPSITGVGDADNSLSMRWVKSGANGSMNHASGAGGFSHPTVTTRCGKGSGVDKD</sequence>
<dbReference type="Proteomes" id="UP000018660">
    <property type="component" value="Chromosome"/>
</dbReference>
<evidence type="ECO:0000313" key="3">
    <source>
        <dbReference type="Proteomes" id="UP000018660"/>
    </source>
</evidence>
<accession>V9V9N6</accession>
<name>V9V9N6_9PSED</name>
<dbReference type="HOGENOM" id="CLU_2603309_0_0_6"/>
<organism evidence="2 3">
    <name type="scientific">Pseudomonas monteilii SB3101</name>
    <dbReference type="NCBI Taxonomy" id="1435058"/>
    <lineage>
        <taxon>Bacteria</taxon>
        <taxon>Pseudomonadati</taxon>
        <taxon>Pseudomonadota</taxon>
        <taxon>Gammaproteobacteria</taxon>
        <taxon>Pseudomonadales</taxon>
        <taxon>Pseudomonadaceae</taxon>
        <taxon>Pseudomonas</taxon>
    </lineage>
</organism>
<dbReference type="EMBL" id="CP006979">
    <property type="protein sequence ID" value="AHC91103.1"/>
    <property type="molecule type" value="Genomic_DNA"/>
</dbReference>